<dbReference type="Proteomes" id="UP000269721">
    <property type="component" value="Unassembled WGS sequence"/>
</dbReference>
<protein>
    <submittedName>
        <fullName evidence="2">Uncharacterized protein</fullName>
    </submittedName>
</protein>
<feature type="compositionally biased region" description="Basic and acidic residues" evidence="1">
    <location>
        <begin position="75"/>
        <end position="93"/>
    </location>
</feature>
<reference evidence="3" key="1">
    <citation type="journal article" date="2018" name="Nat. Microbiol.">
        <title>Leveraging single-cell genomics to expand the fungal tree of life.</title>
        <authorList>
            <person name="Ahrendt S.R."/>
            <person name="Quandt C.A."/>
            <person name="Ciobanu D."/>
            <person name="Clum A."/>
            <person name="Salamov A."/>
            <person name="Andreopoulos B."/>
            <person name="Cheng J.F."/>
            <person name="Woyke T."/>
            <person name="Pelin A."/>
            <person name="Henrissat B."/>
            <person name="Reynolds N.K."/>
            <person name="Benny G.L."/>
            <person name="Smith M.E."/>
            <person name="James T.Y."/>
            <person name="Grigoriev I.V."/>
        </authorList>
    </citation>
    <scope>NUCLEOTIDE SEQUENCE [LARGE SCALE GENOMIC DNA]</scope>
</reference>
<evidence type="ECO:0000313" key="2">
    <source>
        <dbReference type="EMBL" id="RKO89930.1"/>
    </source>
</evidence>
<keyword evidence="3" id="KW-1185">Reference proteome</keyword>
<feature type="compositionally biased region" description="Basic and acidic residues" evidence="1">
    <location>
        <begin position="41"/>
        <end position="68"/>
    </location>
</feature>
<feature type="region of interest" description="Disordered" evidence="1">
    <location>
        <begin position="202"/>
        <end position="264"/>
    </location>
</feature>
<evidence type="ECO:0000313" key="3">
    <source>
        <dbReference type="Proteomes" id="UP000269721"/>
    </source>
</evidence>
<accession>A0A4P9WFY3</accession>
<proteinExistence type="predicted"/>
<dbReference type="EMBL" id="KZ995812">
    <property type="protein sequence ID" value="RKO89930.1"/>
    <property type="molecule type" value="Genomic_DNA"/>
</dbReference>
<feature type="compositionally biased region" description="Basic residues" evidence="1">
    <location>
        <begin position="28"/>
        <end position="40"/>
    </location>
</feature>
<feature type="region of interest" description="Disordered" evidence="1">
    <location>
        <begin position="278"/>
        <end position="302"/>
    </location>
</feature>
<feature type="compositionally biased region" description="Low complexity" evidence="1">
    <location>
        <begin position="292"/>
        <end position="302"/>
    </location>
</feature>
<feature type="region of interest" description="Disordered" evidence="1">
    <location>
        <begin position="22"/>
        <end position="117"/>
    </location>
</feature>
<dbReference type="AlphaFoldDB" id="A0A4P9WFY3"/>
<feature type="compositionally biased region" description="Basic residues" evidence="1">
    <location>
        <begin position="220"/>
        <end position="231"/>
    </location>
</feature>
<name>A0A4P9WFY3_9FUNG</name>
<evidence type="ECO:0000256" key="1">
    <source>
        <dbReference type="SAM" id="MobiDB-lite"/>
    </source>
</evidence>
<gene>
    <name evidence="2" type="ORF">BDK51DRAFT_40954</name>
</gene>
<sequence length="478" mass="52642">MTSTVGGWASRCLCGALSLDSATGSWERRKRGPQMGRRRPRGEVPLEKKREGRAEARERKGSQEESRSHPSRGGVAKDRTIGRETRPEYREQRVGAGGARPAEEAEKGRRGKSMGRASALAEGFVCSRDFPRVGDKPIALNCQAAPQRPRQYRLAPKEVVRGVPVWFRGVPRFGQPVDLQVANLYPSDPIRAPIPIRPSALAARSPGEELDELEEEEKRRVRAQKNRKKRQREMNKEPAPGAADLSPVNMQAADPTSLSSLGPHTAGRCCLRSLDTNLEAPTTTSPVPPNMSSPTSSLHSLASSTPLTRFKDVFGESLAEEEKALIHQMRYHKIGIVDASIKVGDLLLSMEMGALKYQLAATTTRQLLDGIKRRTSVKHKANGYGIVDLNFLFFSVSIDHASNCRRLAKVEWSERTFTTGDTLLHTSINNLASTWKTLSAKLQALPFENIEGAGMSNSPHLRCGELAQMAERSLSIHC</sequence>
<organism evidence="2 3">
    <name type="scientific">Blyttiomyces helicus</name>
    <dbReference type="NCBI Taxonomy" id="388810"/>
    <lineage>
        <taxon>Eukaryota</taxon>
        <taxon>Fungi</taxon>
        <taxon>Fungi incertae sedis</taxon>
        <taxon>Chytridiomycota</taxon>
        <taxon>Chytridiomycota incertae sedis</taxon>
        <taxon>Chytridiomycetes</taxon>
        <taxon>Chytridiomycetes incertae sedis</taxon>
        <taxon>Blyttiomyces</taxon>
    </lineage>
</organism>